<proteinExistence type="predicted"/>
<evidence type="ECO:0000313" key="3">
    <source>
        <dbReference type="Proteomes" id="UP000827986"/>
    </source>
</evidence>
<dbReference type="Proteomes" id="UP000827986">
    <property type="component" value="Unassembled WGS sequence"/>
</dbReference>
<reference evidence="2" key="1">
    <citation type="submission" date="2021-09" db="EMBL/GenBank/DDBJ databases">
        <title>The genome of Mauremys mutica provides insights into the evolution of semi-aquatic lifestyle.</title>
        <authorList>
            <person name="Gong S."/>
            <person name="Gao Y."/>
        </authorList>
    </citation>
    <scope>NUCLEOTIDE SEQUENCE</scope>
    <source>
        <strain evidence="2">MM-2020</strain>
        <tissue evidence="2">Muscle</tissue>
    </source>
</reference>
<sequence length="112" mass="12654">MPHLNFTTSIATIPALKSLQYLCYFFTLLNSAGRSKQFLHHSTLSGAMFPKGDSNPTTEATGERLYSSQHTEYGKQTFALTNKKVFARIFQTTNQVHRLHHKPSKADNHCVL</sequence>
<dbReference type="AlphaFoldDB" id="A0A9D3X056"/>
<accession>A0A9D3X056</accession>
<evidence type="ECO:0000256" key="1">
    <source>
        <dbReference type="SAM" id="MobiDB-lite"/>
    </source>
</evidence>
<feature type="compositionally biased region" description="Polar residues" evidence="1">
    <location>
        <begin position="54"/>
        <end position="68"/>
    </location>
</feature>
<keyword evidence="3" id="KW-1185">Reference proteome</keyword>
<protein>
    <submittedName>
        <fullName evidence="2">Uncharacterized protein</fullName>
    </submittedName>
</protein>
<name>A0A9D3X056_9SAUR</name>
<feature type="region of interest" description="Disordered" evidence="1">
    <location>
        <begin position="49"/>
        <end position="68"/>
    </location>
</feature>
<dbReference type="EMBL" id="JAHDVG010000484">
    <property type="protein sequence ID" value="KAH1170245.1"/>
    <property type="molecule type" value="Genomic_DNA"/>
</dbReference>
<gene>
    <name evidence="2" type="ORF">KIL84_001230</name>
</gene>
<organism evidence="2 3">
    <name type="scientific">Mauremys mutica</name>
    <name type="common">yellowpond turtle</name>
    <dbReference type="NCBI Taxonomy" id="74926"/>
    <lineage>
        <taxon>Eukaryota</taxon>
        <taxon>Metazoa</taxon>
        <taxon>Chordata</taxon>
        <taxon>Craniata</taxon>
        <taxon>Vertebrata</taxon>
        <taxon>Euteleostomi</taxon>
        <taxon>Archelosauria</taxon>
        <taxon>Testudinata</taxon>
        <taxon>Testudines</taxon>
        <taxon>Cryptodira</taxon>
        <taxon>Durocryptodira</taxon>
        <taxon>Testudinoidea</taxon>
        <taxon>Geoemydidae</taxon>
        <taxon>Geoemydinae</taxon>
        <taxon>Mauremys</taxon>
    </lineage>
</organism>
<evidence type="ECO:0000313" key="2">
    <source>
        <dbReference type="EMBL" id="KAH1170245.1"/>
    </source>
</evidence>
<comment type="caution">
    <text evidence="2">The sequence shown here is derived from an EMBL/GenBank/DDBJ whole genome shotgun (WGS) entry which is preliminary data.</text>
</comment>